<dbReference type="SUPFAM" id="SSF57850">
    <property type="entry name" value="RING/U-box"/>
    <property type="match status" value="1"/>
</dbReference>
<keyword evidence="1" id="KW-0479">Metal-binding</keyword>
<evidence type="ECO:0000259" key="3">
    <source>
        <dbReference type="PROSITE" id="PS50089"/>
    </source>
</evidence>
<gene>
    <name evidence="4" type="ORF">O6P43_009347</name>
</gene>
<proteinExistence type="predicted"/>
<keyword evidence="2" id="KW-0812">Transmembrane</keyword>
<keyword evidence="2" id="KW-0472">Membrane</keyword>
<name>A0AAD7PY44_QUISA</name>
<keyword evidence="5" id="KW-1185">Reference proteome</keyword>
<reference evidence="4" key="1">
    <citation type="journal article" date="2023" name="Science">
        <title>Elucidation of the pathway for biosynthesis of saponin adjuvants from the soapbark tree.</title>
        <authorList>
            <person name="Reed J."/>
            <person name="Orme A."/>
            <person name="El-Demerdash A."/>
            <person name="Owen C."/>
            <person name="Martin L.B.B."/>
            <person name="Misra R.C."/>
            <person name="Kikuchi S."/>
            <person name="Rejzek M."/>
            <person name="Martin A.C."/>
            <person name="Harkess A."/>
            <person name="Leebens-Mack J."/>
            <person name="Louveau T."/>
            <person name="Stephenson M.J."/>
            <person name="Osbourn A."/>
        </authorList>
    </citation>
    <scope>NUCLEOTIDE SEQUENCE</scope>
    <source>
        <strain evidence="4">S10</strain>
    </source>
</reference>
<dbReference type="PROSITE" id="PS50089">
    <property type="entry name" value="ZF_RING_2"/>
    <property type="match status" value="1"/>
</dbReference>
<keyword evidence="1" id="KW-0863">Zinc-finger</keyword>
<dbReference type="Gene3D" id="3.30.40.10">
    <property type="entry name" value="Zinc/RING finger domain, C3HC4 (zinc finger)"/>
    <property type="match status" value="1"/>
</dbReference>
<protein>
    <submittedName>
        <fullName evidence="4">RING-H2 finger protein ATL52-like</fullName>
    </submittedName>
</protein>
<comment type="caution">
    <text evidence="4">The sequence shown here is derived from an EMBL/GenBank/DDBJ whole genome shotgun (WGS) entry which is preliminary data.</text>
</comment>
<sequence>MEFFKDDNLLPILMTLGLAALVVSIYHVISVCWCNRISLNQSPPQIPLRPIGIHSSIENSAAQLIPAHKYQKELGFVGEDGICAVCLCEFEEGEELRTLPECLHSFHVPCIDMWFYSHSSCPMCRTEATPSPMIQQHSPDSGGW</sequence>
<feature type="transmembrane region" description="Helical" evidence="2">
    <location>
        <begin position="12"/>
        <end position="34"/>
    </location>
</feature>
<dbReference type="InterPro" id="IPR001841">
    <property type="entry name" value="Znf_RING"/>
</dbReference>
<dbReference type="SMART" id="SM00184">
    <property type="entry name" value="RING"/>
    <property type="match status" value="1"/>
</dbReference>
<dbReference type="AlphaFoldDB" id="A0AAD7PY44"/>
<dbReference type="EMBL" id="JARAOO010000004">
    <property type="protein sequence ID" value="KAJ7971292.1"/>
    <property type="molecule type" value="Genomic_DNA"/>
</dbReference>
<evidence type="ECO:0000313" key="4">
    <source>
        <dbReference type="EMBL" id="KAJ7971292.1"/>
    </source>
</evidence>
<dbReference type="Proteomes" id="UP001163823">
    <property type="component" value="Chromosome 4"/>
</dbReference>
<feature type="domain" description="RING-type" evidence="3">
    <location>
        <begin position="83"/>
        <end position="125"/>
    </location>
</feature>
<organism evidence="4 5">
    <name type="scientific">Quillaja saponaria</name>
    <name type="common">Soap bark tree</name>
    <dbReference type="NCBI Taxonomy" id="32244"/>
    <lineage>
        <taxon>Eukaryota</taxon>
        <taxon>Viridiplantae</taxon>
        <taxon>Streptophyta</taxon>
        <taxon>Embryophyta</taxon>
        <taxon>Tracheophyta</taxon>
        <taxon>Spermatophyta</taxon>
        <taxon>Magnoliopsida</taxon>
        <taxon>eudicotyledons</taxon>
        <taxon>Gunneridae</taxon>
        <taxon>Pentapetalae</taxon>
        <taxon>rosids</taxon>
        <taxon>fabids</taxon>
        <taxon>Fabales</taxon>
        <taxon>Quillajaceae</taxon>
        <taxon>Quillaja</taxon>
    </lineage>
</organism>
<dbReference type="CDD" id="cd16461">
    <property type="entry name" value="RING-H2_EL5-like"/>
    <property type="match status" value="1"/>
</dbReference>
<dbReference type="PANTHER" id="PTHR45676:SF177">
    <property type="entry name" value="RING-TYPE E3 UBIQUITIN TRANSFERASE"/>
    <property type="match status" value="1"/>
</dbReference>
<dbReference type="PANTHER" id="PTHR45676">
    <property type="entry name" value="RING-H2 FINGER PROTEIN ATL51-RELATED"/>
    <property type="match status" value="1"/>
</dbReference>
<dbReference type="GO" id="GO:0016567">
    <property type="term" value="P:protein ubiquitination"/>
    <property type="evidence" value="ECO:0007669"/>
    <property type="project" value="TreeGrafter"/>
</dbReference>
<evidence type="ECO:0000256" key="2">
    <source>
        <dbReference type="SAM" id="Phobius"/>
    </source>
</evidence>
<evidence type="ECO:0000313" key="5">
    <source>
        <dbReference type="Proteomes" id="UP001163823"/>
    </source>
</evidence>
<keyword evidence="2" id="KW-1133">Transmembrane helix</keyword>
<dbReference type="KEGG" id="qsa:O6P43_009347"/>
<dbReference type="GO" id="GO:0008270">
    <property type="term" value="F:zinc ion binding"/>
    <property type="evidence" value="ECO:0007669"/>
    <property type="project" value="UniProtKB-KW"/>
</dbReference>
<dbReference type="Pfam" id="PF13639">
    <property type="entry name" value="zf-RING_2"/>
    <property type="match status" value="1"/>
</dbReference>
<dbReference type="InterPro" id="IPR013083">
    <property type="entry name" value="Znf_RING/FYVE/PHD"/>
</dbReference>
<keyword evidence="1" id="KW-0862">Zinc</keyword>
<accession>A0AAD7PY44</accession>
<evidence type="ECO:0000256" key="1">
    <source>
        <dbReference type="PROSITE-ProRule" id="PRU00175"/>
    </source>
</evidence>